<reference evidence="2 4" key="2">
    <citation type="journal article" date="2018" name="Plant J.">
        <title>The Physcomitrella patens chromosome-scale assembly reveals moss genome structure and evolution.</title>
        <authorList>
            <person name="Lang D."/>
            <person name="Ullrich K.K."/>
            <person name="Murat F."/>
            <person name="Fuchs J."/>
            <person name="Jenkins J."/>
            <person name="Haas F.B."/>
            <person name="Piednoel M."/>
            <person name="Gundlach H."/>
            <person name="Van Bel M."/>
            <person name="Meyberg R."/>
            <person name="Vives C."/>
            <person name="Morata J."/>
            <person name="Symeonidi A."/>
            <person name="Hiss M."/>
            <person name="Muchero W."/>
            <person name="Kamisugi Y."/>
            <person name="Saleh O."/>
            <person name="Blanc G."/>
            <person name="Decker E.L."/>
            <person name="van Gessel N."/>
            <person name="Grimwood J."/>
            <person name="Hayes R.D."/>
            <person name="Graham S.W."/>
            <person name="Gunter L.E."/>
            <person name="McDaniel S.F."/>
            <person name="Hoernstein S.N.W."/>
            <person name="Larsson A."/>
            <person name="Li F.W."/>
            <person name="Perroud P.F."/>
            <person name="Phillips J."/>
            <person name="Ranjan P."/>
            <person name="Rokshar D.S."/>
            <person name="Rothfels C.J."/>
            <person name="Schneider L."/>
            <person name="Shu S."/>
            <person name="Stevenson D.W."/>
            <person name="Thummler F."/>
            <person name="Tillich M."/>
            <person name="Villarreal Aguilar J.C."/>
            <person name="Widiez T."/>
            <person name="Wong G.K."/>
            <person name="Wymore A."/>
            <person name="Zhang Y."/>
            <person name="Zimmer A.D."/>
            <person name="Quatrano R.S."/>
            <person name="Mayer K.F.X."/>
            <person name="Goodstein D."/>
            <person name="Casacuberta J.M."/>
            <person name="Vandepoele K."/>
            <person name="Reski R."/>
            <person name="Cuming A.C."/>
            <person name="Tuskan G.A."/>
            <person name="Maumus F."/>
            <person name="Salse J."/>
            <person name="Schmutz J."/>
            <person name="Rensing S.A."/>
        </authorList>
    </citation>
    <scope>NUCLEOTIDE SEQUENCE [LARGE SCALE GENOMIC DNA]</scope>
    <source>
        <strain evidence="3 4">cv. Gransden 2004</strain>
    </source>
</reference>
<protein>
    <submittedName>
        <fullName evidence="2 3">Uncharacterized protein</fullName>
    </submittedName>
</protein>
<feature type="compositionally biased region" description="Polar residues" evidence="1">
    <location>
        <begin position="45"/>
        <end position="70"/>
    </location>
</feature>
<evidence type="ECO:0000313" key="2">
    <source>
        <dbReference type="EMBL" id="PNR40789.1"/>
    </source>
</evidence>
<sequence length="117" mass="12884">MEWSPTLRRVQLESGLPKGKLPLPVTEPQGRTQLSSPRNLAHQPELTSQPTANHRRPCSNTVQGRTATSIRVTEAEPSLVIEQALSRPLLVDDRTTFPSFAMDSDLKTDSIDPSIAL</sequence>
<reference evidence="2 4" key="1">
    <citation type="journal article" date="2008" name="Science">
        <title>The Physcomitrella genome reveals evolutionary insights into the conquest of land by plants.</title>
        <authorList>
            <person name="Rensing S."/>
            <person name="Lang D."/>
            <person name="Zimmer A."/>
            <person name="Terry A."/>
            <person name="Salamov A."/>
            <person name="Shapiro H."/>
            <person name="Nishiyama T."/>
            <person name="Perroud P.-F."/>
            <person name="Lindquist E."/>
            <person name="Kamisugi Y."/>
            <person name="Tanahashi T."/>
            <person name="Sakakibara K."/>
            <person name="Fujita T."/>
            <person name="Oishi K."/>
            <person name="Shin-I T."/>
            <person name="Kuroki Y."/>
            <person name="Toyoda A."/>
            <person name="Suzuki Y."/>
            <person name="Hashimoto A."/>
            <person name="Yamaguchi K."/>
            <person name="Sugano A."/>
            <person name="Kohara Y."/>
            <person name="Fujiyama A."/>
            <person name="Anterola A."/>
            <person name="Aoki S."/>
            <person name="Ashton N."/>
            <person name="Barbazuk W.B."/>
            <person name="Barker E."/>
            <person name="Bennetzen J."/>
            <person name="Bezanilla M."/>
            <person name="Blankenship R."/>
            <person name="Cho S.H."/>
            <person name="Dutcher S."/>
            <person name="Estelle M."/>
            <person name="Fawcett J.A."/>
            <person name="Gundlach H."/>
            <person name="Hanada K."/>
            <person name="Heyl A."/>
            <person name="Hicks K.A."/>
            <person name="Hugh J."/>
            <person name="Lohr M."/>
            <person name="Mayer K."/>
            <person name="Melkozernov A."/>
            <person name="Murata T."/>
            <person name="Nelson D."/>
            <person name="Pils B."/>
            <person name="Prigge M."/>
            <person name="Reiss B."/>
            <person name="Renner T."/>
            <person name="Rombauts S."/>
            <person name="Rushton P."/>
            <person name="Sanderfoot A."/>
            <person name="Schween G."/>
            <person name="Shiu S.-H."/>
            <person name="Stueber K."/>
            <person name="Theodoulou F.L."/>
            <person name="Tu H."/>
            <person name="Van de Peer Y."/>
            <person name="Verrier P.J."/>
            <person name="Waters E."/>
            <person name="Wood A."/>
            <person name="Yang L."/>
            <person name="Cove D."/>
            <person name="Cuming A."/>
            <person name="Hasebe M."/>
            <person name="Lucas S."/>
            <person name="Mishler D.B."/>
            <person name="Reski R."/>
            <person name="Grigoriev I."/>
            <person name="Quatrano R.S."/>
            <person name="Boore J.L."/>
        </authorList>
    </citation>
    <scope>NUCLEOTIDE SEQUENCE [LARGE SCALE GENOMIC DNA]</scope>
    <source>
        <strain evidence="3 4">cv. Gransden 2004</strain>
    </source>
</reference>
<evidence type="ECO:0000256" key="1">
    <source>
        <dbReference type="SAM" id="MobiDB-lite"/>
    </source>
</evidence>
<dbReference type="EMBL" id="ABEU02000014">
    <property type="protein sequence ID" value="PNR40789.1"/>
    <property type="molecule type" value="Genomic_DNA"/>
</dbReference>
<proteinExistence type="predicted"/>
<accession>A0A2K1JGZ9</accession>
<evidence type="ECO:0000313" key="4">
    <source>
        <dbReference type="Proteomes" id="UP000006727"/>
    </source>
</evidence>
<feature type="region of interest" description="Disordered" evidence="1">
    <location>
        <begin position="1"/>
        <end position="70"/>
    </location>
</feature>
<dbReference type="EnsemblPlants" id="Pp3c14_8180V3.1">
    <property type="protein sequence ID" value="PAC:32961271.CDS.1"/>
    <property type="gene ID" value="Pp3c14_8180"/>
</dbReference>
<gene>
    <name evidence="2" type="ORF">PHYPA_018192</name>
</gene>
<dbReference type="InParanoid" id="A0A2K1JGZ9"/>
<keyword evidence="4" id="KW-1185">Reference proteome</keyword>
<feature type="compositionally biased region" description="Polar residues" evidence="1">
    <location>
        <begin position="29"/>
        <end position="38"/>
    </location>
</feature>
<dbReference type="AlphaFoldDB" id="A0A2K1JGZ9"/>
<organism evidence="2">
    <name type="scientific">Physcomitrium patens</name>
    <name type="common">Spreading-leaved earth moss</name>
    <name type="synonym">Physcomitrella patens</name>
    <dbReference type="NCBI Taxonomy" id="3218"/>
    <lineage>
        <taxon>Eukaryota</taxon>
        <taxon>Viridiplantae</taxon>
        <taxon>Streptophyta</taxon>
        <taxon>Embryophyta</taxon>
        <taxon>Bryophyta</taxon>
        <taxon>Bryophytina</taxon>
        <taxon>Bryopsida</taxon>
        <taxon>Funariidae</taxon>
        <taxon>Funariales</taxon>
        <taxon>Funariaceae</taxon>
        <taxon>Physcomitrium</taxon>
    </lineage>
</organism>
<reference evidence="3" key="3">
    <citation type="submission" date="2020-12" db="UniProtKB">
        <authorList>
            <consortium name="EnsemblPlants"/>
        </authorList>
    </citation>
    <scope>IDENTIFICATION</scope>
</reference>
<dbReference type="Gramene" id="Pp3c14_8180V3.1">
    <property type="protein sequence ID" value="PAC:32961271.CDS.1"/>
    <property type="gene ID" value="Pp3c14_8180"/>
</dbReference>
<evidence type="ECO:0000313" key="3">
    <source>
        <dbReference type="EnsemblPlants" id="PAC:32961271.CDS.1"/>
    </source>
</evidence>
<name>A0A2K1JGZ9_PHYPA</name>
<dbReference type="Proteomes" id="UP000006727">
    <property type="component" value="Chromosome 14"/>
</dbReference>